<evidence type="ECO:0000313" key="1">
    <source>
        <dbReference type="EMBL" id="TFK56481.1"/>
    </source>
</evidence>
<name>A0A5C3NRZ5_9AGAM</name>
<proteinExistence type="predicted"/>
<evidence type="ECO:0000313" key="2">
    <source>
        <dbReference type="Proteomes" id="UP000305948"/>
    </source>
</evidence>
<protein>
    <submittedName>
        <fullName evidence="1">Uncharacterized protein</fullName>
    </submittedName>
</protein>
<dbReference type="AlphaFoldDB" id="A0A5C3NRZ5"/>
<gene>
    <name evidence="1" type="ORF">OE88DRAFT_24849</name>
</gene>
<keyword evidence="2" id="KW-1185">Reference proteome</keyword>
<dbReference type="Proteomes" id="UP000305948">
    <property type="component" value="Unassembled WGS sequence"/>
</dbReference>
<sequence length="114" mass="13302">MPNYAFFLPAYDDTTAHFSGSWQRPRTPLADSVASRGTLHSHILRRQARSFDFCFVTEWSFMRLTLHQFFPLLSLRRSTPHLFFFFVRLGSCETHCDQPEEIDEALGVVRCQSL</sequence>
<accession>A0A5C3NRZ5</accession>
<organism evidence="1 2">
    <name type="scientific">Heliocybe sulcata</name>
    <dbReference type="NCBI Taxonomy" id="5364"/>
    <lineage>
        <taxon>Eukaryota</taxon>
        <taxon>Fungi</taxon>
        <taxon>Dikarya</taxon>
        <taxon>Basidiomycota</taxon>
        <taxon>Agaricomycotina</taxon>
        <taxon>Agaricomycetes</taxon>
        <taxon>Gloeophyllales</taxon>
        <taxon>Gloeophyllaceae</taxon>
        <taxon>Heliocybe</taxon>
    </lineage>
</organism>
<reference evidence="1 2" key="1">
    <citation type="journal article" date="2019" name="Nat. Ecol. Evol.">
        <title>Megaphylogeny resolves global patterns of mushroom evolution.</title>
        <authorList>
            <person name="Varga T."/>
            <person name="Krizsan K."/>
            <person name="Foldi C."/>
            <person name="Dima B."/>
            <person name="Sanchez-Garcia M."/>
            <person name="Sanchez-Ramirez S."/>
            <person name="Szollosi G.J."/>
            <person name="Szarkandi J.G."/>
            <person name="Papp V."/>
            <person name="Albert L."/>
            <person name="Andreopoulos W."/>
            <person name="Angelini C."/>
            <person name="Antonin V."/>
            <person name="Barry K.W."/>
            <person name="Bougher N.L."/>
            <person name="Buchanan P."/>
            <person name="Buyck B."/>
            <person name="Bense V."/>
            <person name="Catcheside P."/>
            <person name="Chovatia M."/>
            <person name="Cooper J."/>
            <person name="Damon W."/>
            <person name="Desjardin D."/>
            <person name="Finy P."/>
            <person name="Geml J."/>
            <person name="Haridas S."/>
            <person name="Hughes K."/>
            <person name="Justo A."/>
            <person name="Karasinski D."/>
            <person name="Kautmanova I."/>
            <person name="Kiss B."/>
            <person name="Kocsube S."/>
            <person name="Kotiranta H."/>
            <person name="LaButti K.M."/>
            <person name="Lechner B.E."/>
            <person name="Liimatainen K."/>
            <person name="Lipzen A."/>
            <person name="Lukacs Z."/>
            <person name="Mihaltcheva S."/>
            <person name="Morgado L.N."/>
            <person name="Niskanen T."/>
            <person name="Noordeloos M.E."/>
            <person name="Ohm R.A."/>
            <person name="Ortiz-Santana B."/>
            <person name="Ovrebo C."/>
            <person name="Racz N."/>
            <person name="Riley R."/>
            <person name="Savchenko A."/>
            <person name="Shiryaev A."/>
            <person name="Soop K."/>
            <person name="Spirin V."/>
            <person name="Szebenyi C."/>
            <person name="Tomsovsky M."/>
            <person name="Tulloss R.E."/>
            <person name="Uehling J."/>
            <person name="Grigoriev I.V."/>
            <person name="Vagvolgyi C."/>
            <person name="Papp T."/>
            <person name="Martin F.M."/>
            <person name="Miettinen O."/>
            <person name="Hibbett D.S."/>
            <person name="Nagy L.G."/>
        </authorList>
    </citation>
    <scope>NUCLEOTIDE SEQUENCE [LARGE SCALE GENOMIC DNA]</scope>
    <source>
        <strain evidence="1 2">OMC1185</strain>
    </source>
</reference>
<dbReference type="EMBL" id="ML213503">
    <property type="protein sequence ID" value="TFK56481.1"/>
    <property type="molecule type" value="Genomic_DNA"/>
</dbReference>